<dbReference type="AlphaFoldDB" id="A0AA38CGL5"/>
<dbReference type="InterPro" id="IPR049172">
    <property type="entry name" value="DUF6857_pln"/>
</dbReference>
<sequence>LCLSAKSDNPQSTVETFLNLHEEIRQACSVVDSLAKTRSSERCSEDEAIDSDLLDEAWTISSEKRMRATSWVQAALTTDLSPFTLLSKQSSSLTPRMTQGKQIGKEVAIGNKALVLLETSSIPSTQKSQNLLLQYPFSKKNSSSSSQTLPSKGMGNMSHNASEKRRFTENGDTKVPSKSAGVASRRMPNGVAAQIASGRSMFKTVSESPKAQPVIEWVKGNGLDEAADLARRLQSESQTWFLKFMEGYLDDGSQVARNFENGNDTTGAKTATQPDNSQIAAMLSQIKRVNDWLDEINPQKVLNCYDDEGAADTELADTLVRLRRKIYEFLLQHVESAAVALGNQSITVQGTESKVGGKNQYAL</sequence>
<dbReference type="InterPro" id="IPR010341">
    <property type="entry name" value="DUF936_pln"/>
</dbReference>
<feature type="region of interest" description="Disordered" evidence="1">
    <location>
        <begin position="139"/>
        <end position="187"/>
    </location>
</feature>
<dbReference type="PANTHER" id="PTHR31928:SF4">
    <property type="entry name" value="OS08G0541500 PROTEIN"/>
    <property type="match status" value="1"/>
</dbReference>
<evidence type="ECO:0000259" key="2">
    <source>
        <dbReference type="Pfam" id="PF21647"/>
    </source>
</evidence>
<proteinExistence type="predicted"/>
<gene>
    <name evidence="3" type="ORF">KI387_011553</name>
</gene>
<evidence type="ECO:0000313" key="3">
    <source>
        <dbReference type="EMBL" id="KAH9299970.1"/>
    </source>
</evidence>
<reference evidence="3 4" key="1">
    <citation type="journal article" date="2021" name="Nat. Plants">
        <title>The Taxus genome provides insights into paclitaxel biosynthesis.</title>
        <authorList>
            <person name="Xiong X."/>
            <person name="Gou J."/>
            <person name="Liao Q."/>
            <person name="Li Y."/>
            <person name="Zhou Q."/>
            <person name="Bi G."/>
            <person name="Li C."/>
            <person name="Du R."/>
            <person name="Wang X."/>
            <person name="Sun T."/>
            <person name="Guo L."/>
            <person name="Liang H."/>
            <person name="Lu P."/>
            <person name="Wu Y."/>
            <person name="Zhang Z."/>
            <person name="Ro D.K."/>
            <person name="Shang Y."/>
            <person name="Huang S."/>
            <person name="Yan J."/>
        </authorList>
    </citation>
    <scope>NUCLEOTIDE SEQUENCE [LARGE SCALE GENOMIC DNA]</scope>
    <source>
        <strain evidence="3">Ta-2019</strain>
    </source>
</reference>
<name>A0AA38CGL5_TAXCH</name>
<feature type="compositionally biased region" description="Basic and acidic residues" evidence="1">
    <location>
        <begin position="161"/>
        <end position="172"/>
    </location>
</feature>
<feature type="domain" description="DUF6857" evidence="2">
    <location>
        <begin position="1"/>
        <end position="340"/>
    </location>
</feature>
<evidence type="ECO:0000256" key="1">
    <source>
        <dbReference type="SAM" id="MobiDB-lite"/>
    </source>
</evidence>
<keyword evidence="4" id="KW-1185">Reference proteome</keyword>
<protein>
    <recommendedName>
        <fullName evidence="2">DUF6857 domain-containing protein</fullName>
    </recommendedName>
</protein>
<feature type="non-terminal residue" evidence="3">
    <location>
        <position position="1"/>
    </location>
</feature>
<dbReference type="Proteomes" id="UP000824469">
    <property type="component" value="Unassembled WGS sequence"/>
</dbReference>
<dbReference type="PANTHER" id="PTHR31928">
    <property type="entry name" value="EXPRESSED PROTEIN"/>
    <property type="match status" value="1"/>
</dbReference>
<evidence type="ECO:0000313" key="4">
    <source>
        <dbReference type="Proteomes" id="UP000824469"/>
    </source>
</evidence>
<dbReference type="Pfam" id="PF21647">
    <property type="entry name" value="DUF6857"/>
    <property type="match status" value="1"/>
</dbReference>
<dbReference type="OMA" id="NNAAMRT"/>
<dbReference type="EMBL" id="JAHRHJ020000009">
    <property type="protein sequence ID" value="KAH9299970.1"/>
    <property type="molecule type" value="Genomic_DNA"/>
</dbReference>
<comment type="caution">
    <text evidence="3">The sequence shown here is derived from an EMBL/GenBank/DDBJ whole genome shotgun (WGS) entry which is preliminary data.</text>
</comment>
<accession>A0AA38CGL5</accession>
<organism evidence="3 4">
    <name type="scientific">Taxus chinensis</name>
    <name type="common">Chinese yew</name>
    <name type="synonym">Taxus wallichiana var. chinensis</name>
    <dbReference type="NCBI Taxonomy" id="29808"/>
    <lineage>
        <taxon>Eukaryota</taxon>
        <taxon>Viridiplantae</taxon>
        <taxon>Streptophyta</taxon>
        <taxon>Embryophyta</taxon>
        <taxon>Tracheophyta</taxon>
        <taxon>Spermatophyta</taxon>
        <taxon>Pinopsida</taxon>
        <taxon>Pinidae</taxon>
        <taxon>Conifers II</taxon>
        <taxon>Cupressales</taxon>
        <taxon>Taxaceae</taxon>
        <taxon>Taxus</taxon>
    </lineage>
</organism>